<evidence type="ECO:0000313" key="3">
    <source>
        <dbReference type="Proteomes" id="UP001632038"/>
    </source>
</evidence>
<protein>
    <submittedName>
        <fullName evidence="2">Uncharacterized protein</fullName>
    </submittedName>
</protein>
<name>A0ABD3D3P2_9LAMI</name>
<evidence type="ECO:0000313" key="2">
    <source>
        <dbReference type="EMBL" id="KAL3635636.1"/>
    </source>
</evidence>
<dbReference type="AlphaFoldDB" id="A0ABD3D3P2"/>
<reference evidence="3" key="1">
    <citation type="journal article" date="2024" name="IScience">
        <title>Strigolactones Initiate the Formation of Haustorium-like Structures in Castilleja.</title>
        <authorList>
            <person name="Buerger M."/>
            <person name="Peterson D."/>
            <person name="Chory J."/>
        </authorList>
    </citation>
    <scope>NUCLEOTIDE SEQUENCE [LARGE SCALE GENOMIC DNA]</scope>
</reference>
<evidence type="ECO:0000256" key="1">
    <source>
        <dbReference type="SAM" id="SignalP"/>
    </source>
</evidence>
<keyword evidence="3" id="KW-1185">Reference proteome</keyword>
<sequence>MARDPIAMGLYSLVLVVCAPLWEEIVGVGVYLEEPCFSHRGYPRELRGIEV</sequence>
<feature type="signal peptide" evidence="1">
    <location>
        <begin position="1"/>
        <end position="18"/>
    </location>
</feature>
<organism evidence="2 3">
    <name type="scientific">Castilleja foliolosa</name>
    <dbReference type="NCBI Taxonomy" id="1961234"/>
    <lineage>
        <taxon>Eukaryota</taxon>
        <taxon>Viridiplantae</taxon>
        <taxon>Streptophyta</taxon>
        <taxon>Embryophyta</taxon>
        <taxon>Tracheophyta</taxon>
        <taxon>Spermatophyta</taxon>
        <taxon>Magnoliopsida</taxon>
        <taxon>eudicotyledons</taxon>
        <taxon>Gunneridae</taxon>
        <taxon>Pentapetalae</taxon>
        <taxon>asterids</taxon>
        <taxon>lamiids</taxon>
        <taxon>Lamiales</taxon>
        <taxon>Orobanchaceae</taxon>
        <taxon>Pedicularideae</taxon>
        <taxon>Castillejinae</taxon>
        <taxon>Castilleja</taxon>
    </lineage>
</organism>
<proteinExistence type="predicted"/>
<accession>A0ABD3D3P2</accession>
<keyword evidence="1" id="KW-0732">Signal</keyword>
<comment type="caution">
    <text evidence="2">The sequence shown here is derived from an EMBL/GenBank/DDBJ whole genome shotgun (WGS) entry which is preliminary data.</text>
</comment>
<dbReference type="Proteomes" id="UP001632038">
    <property type="component" value="Unassembled WGS sequence"/>
</dbReference>
<dbReference type="EMBL" id="JAVIJP010000027">
    <property type="protein sequence ID" value="KAL3635636.1"/>
    <property type="molecule type" value="Genomic_DNA"/>
</dbReference>
<gene>
    <name evidence="2" type="ORF">CASFOL_020183</name>
</gene>
<feature type="chain" id="PRO_5044742316" evidence="1">
    <location>
        <begin position="19"/>
        <end position="51"/>
    </location>
</feature>